<dbReference type="WBParaSite" id="TCONS_00015632.p1">
    <property type="protein sequence ID" value="TCONS_00015632.p1"/>
    <property type="gene ID" value="XLOC_010237"/>
</dbReference>
<name>A0AAF5DNI8_STRER</name>
<feature type="transmembrane region" description="Helical" evidence="1">
    <location>
        <begin position="202"/>
        <end position="225"/>
    </location>
</feature>
<feature type="domain" description="C2" evidence="2">
    <location>
        <begin position="32"/>
        <end position="163"/>
    </location>
</feature>
<evidence type="ECO:0000259" key="2">
    <source>
        <dbReference type="Pfam" id="PF25330"/>
    </source>
</evidence>
<evidence type="ECO:0000313" key="3">
    <source>
        <dbReference type="Proteomes" id="UP000035681"/>
    </source>
</evidence>
<reference evidence="4" key="1">
    <citation type="submission" date="2024-02" db="UniProtKB">
        <authorList>
            <consortium name="WormBaseParasite"/>
        </authorList>
    </citation>
    <scope>IDENTIFICATION</scope>
</reference>
<dbReference type="PANTHER" id="PTHR38626:SF4">
    <property type="entry name" value="SKN-1 DEPENDENT ZYGOTIC TRANSCRIPT"/>
    <property type="match status" value="1"/>
</dbReference>
<protein>
    <recommendedName>
        <fullName evidence="2">C2 domain-containing protein</fullName>
    </recommendedName>
</protein>
<dbReference type="PANTHER" id="PTHR38626">
    <property type="entry name" value="SKN-1 DEPENDENT ZYGOTIC TRANSCRIPT-RELATED"/>
    <property type="match status" value="1"/>
</dbReference>
<organism evidence="3 4">
    <name type="scientific">Strongyloides stercoralis</name>
    <name type="common">Threadworm</name>
    <dbReference type="NCBI Taxonomy" id="6248"/>
    <lineage>
        <taxon>Eukaryota</taxon>
        <taxon>Metazoa</taxon>
        <taxon>Ecdysozoa</taxon>
        <taxon>Nematoda</taxon>
        <taxon>Chromadorea</taxon>
        <taxon>Rhabditida</taxon>
        <taxon>Tylenchina</taxon>
        <taxon>Panagrolaimomorpha</taxon>
        <taxon>Strongyloidoidea</taxon>
        <taxon>Strongyloididae</taxon>
        <taxon>Strongyloides</taxon>
    </lineage>
</organism>
<dbReference type="Pfam" id="PF25330">
    <property type="entry name" value="C2_nem"/>
    <property type="match status" value="1"/>
</dbReference>
<proteinExistence type="predicted"/>
<accession>A0AAF5DNI8</accession>
<dbReference type="Proteomes" id="UP000035681">
    <property type="component" value="Unplaced"/>
</dbReference>
<keyword evidence="3" id="KW-1185">Reference proteome</keyword>
<dbReference type="InterPro" id="IPR057569">
    <property type="entry name" value="C2_nem"/>
</dbReference>
<dbReference type="AlphaFoldDB" id="A0AAF5DNI8"/>
<evidence type="ECO:0000256" key="1">
    <source>
        <dbReference type="SAM" id="Phobius"/>
    </source>
</evidence>
<sequence length="359" mass="41400">PLILYYSLRYCNLLFNLITFMLILNEKNESPLWIVAKVKNIEWRRSCLSTERCAEPRFQLITSLLNEFEMHRIDSPVNVESILIREIVLNVFFENAHPENVLLKGYVVGLDPLYKIPNECDKSNEVLVFKSQSQQNNSFLQSTVTVELQGRCFNAYVEITKYQNICPWCLDTSLKIEDRTEMLSKNSSIVSFNHIPLTTEMLIFLGIVVLIMTTGCSVCLISIIITNHKRHVKAESLCMSNNQKSLNTLINTLPSQPTHCTNTSQTINTLTKKSLGIPIESTYETIDACENGINKVEPNNNDEYLKYWVNNNVNRTFYPTFHKLEFSRNSELFNSGPKIYDPKKFNTIRTIPEIQNSFI</sequence>
<evidence type="ECO:0000313" key="4">
    <source>
        <dbReference type="WBParaSite" id="TCONS_00015632.p1"/>
    </source>
</evidence>
<keyword evidence="1" id="KW-1133">Transmembrane helix</keyword>
<dbReference type="InterPro" id="IPR040426">
    <property type="entry name" value="C05B5.4-like"/>
</dbReference>
<keyword evidence="1" id="KW-0472">Membrane</keyword>
<keyword evidence="1" id="KW-0812">Transmembrane</keyword>